<gene>
    <name evidence="14" type="ORF">FJTKL_11686</name>
</gene>
<accession>A0ABR4EFL8</accession>
<evidence type="ECO:0000256" key="11">
    <source>
        <dbReference type="ARBA" id="ARBA00048679"/>
    </source>
</evidence>
<evidence type="ECO:0000256" key="5">
    <source>
        <dbReference type="ARBA" id="ARBA00022741"/>
    </source>
</evidence>
<keyword evidence="5" id="KW-0547">Nucleotide-binding</keyword>
<organism evidence="14 15">
    <name type="scientific">Diaporthe vaccinii</name>
    <dbReference type="NCBI Taxonomy" id="105482"/>
    <lineage>
        <taxon>Eukaryota</taxon>
        <taxon>Fungi</taxon>
        <taxon>Dikarya</taxon>
        <taxon>Ascomycota</taxon>
        <taxon>Pezizomycotina</taxon>
        <taxon>Sordariomycetes</taxon>
        <taxon>Sordariomycetidae</taxon>
        <taxon>Diaporthales</taxon>
        <taxon>Diaporthaceae</taxon>
        <taxon>Diaporthe</taxon>
        <taxon>Diaporthe eres species complex</taxon>
    </lineage>
</organism>
<comment type="subcellular location">
    <subcellularLocation>
        <location evidence="1">Preautophagosomal structure membrane</location>
        <topology evidence="1">Peripheral membrane protein</topology>
    </subcellularLocation>
</comment>
<comment type="caution">
    <text evidence="14">The sequence shown here is derived from an EMBL/GenBank/DDBJ whole genome shotgun (WGS) entry which is preliminary data.</text>
</comment>
<protein>
    <recommendedName>
        <fullName evidence="2">non-specific serine/threonine protein kinase</fullName>
        <ecNumber evidence="2">2.7.11.1</ecNumber>
    </recommendedName>
    <alternativeName>
        <fullName evidence="9">Autophagy-related protein 1</fullName>
    </alternativeName>
</protein>
<dbReference type="InterPro" id="IPR000719">
    <property type="entry name" value="Prot_kinase_dom"/>
</dbReference>
<sequence>MSSSSSQSFGDIAFMLGCFEHIDTDEMLRWGEGINKKFIFKPPRHGRAWKGRFAQHFSIPRPVFAVPFGIQPKRASCWVLGSKTEEVDIQIARDNRNGVGKKCLSIDFVTYKEGRTVLRVMNESHSAPLYVEHGDSGANSISLAKGDQDEIEAPVRIHHPKFTFRIWTPTRDTFEEEVFLDHIQRMEHFAIDTALNYWPPLDSGLATPASDCRVSLEGQLYTKIPHMGIFSGGYGRVFMVKKVGKDSVALCAKELIHERSGLPGVAKRLDEETRDEYEKYSRFTHPHLATALDIAFMQDGSAPPWLILEHIPFGLADYICYPHGKEGTPWPQRPLPQLDPIDIMRQLFSLVSFFHDQGYVHRDLSPNNIRIYPDKHRWVIKVIDLGSLVSVTNIRAGVWGTPGFVAPEILEFQHYDEKVDIFCLGMIAFYLFTKVKHQWPSGIRERQAAFSPTNQARWMYNEAFPKLDKLDPKFTTLLGGLLARKAEKRWSAQKVLIYFWWLSDEADPNRRKRIASPTIFPGNKRRRGSNESTIRGHQAASAYPSSFTSFETAPEQSNGDLLSVPCTPFVEDVEAEPAEPASDTLDNWDFTIDMTGWLDPYSDPTNYTWLYTTNQQFAPDAESSLSASEAEIARDKQFGPSWVTGNGSESGNHTGCTQNIERLWDHTDSEVDAEHSSHSHDTWQNIGHVGYLGGRENTPLMGEASAMDMFASYSSDTTSTEPAVTTSTEPAVSGGWSLVDSCHGDRSWARRALDAWEGKRLNESFGAGPTFPPVQETNHSLPTPGPRKRARTKLI</sequence>
<evidence type="ECO:0000256" key="10">
    <source>
        <dbReference type="ARBA" id="ARBA00047899"/>
    </source>
</evidence>
<dbReference type="SUPFAM" id="SSF56112">
    <property type="entry name" value="Protein kinase-like (PK-like)"/>
    <property type="match status" value="1"/>
</dbReference>
<feature type="compositionally biased region" description="Basic residues" evidence="12">
    <location>
        <begin position="786"/>
        <end position="795"/>
    </location>
</feature>
<keyword evidence="3" id="KW-0723">Serine/threonine-protein kinase</keyword>
<keyword evidence="7" id="KW-0067">ATP-binding</keyword>
<keyword evidence="8" id="KW-0653">Protein transport</keyword>
<proteinExistence type="predicted"/>
<keyword evidence="6" id="KW-0418">Kinase</keyword>
<dbReference type="Pfam" id="PF00069">
    <property type="entry name" value="Pkinase"/>
    <property type="match status" value="1"/>
</dbReference>
<dbReference type="EC" id="2.7.11.1" evidence="2"/>
<feature type="compositionally biased region" description="Polar residues" evidence="12">
    <location>
        <begin position="543"/>
        <end position="560"/>
    </location>
</feature>
<dbReference type="InterPro" id="IPR011009">
    <property type="entry name" value="Kinase-like_dom_sf"/>
</dbReference>
<evidence type="ECO:0000259" key="13">
    <source>
        <dbReference type="PROSITE" id="PS50011"/>
    </source>
</evidence>
<keyword evidence="8" id="KW-0813">Transport</keyword>
<evidence type="ECO:0000256" key="7">
    <source>
        <dbReference type="ARBA" id="ARBA00022840"/>
    </source>
</evidence>
<dbReference type="Gene3D" id="1.10.510.10">
    <property type="entry name" value="Transferase(Phosphotransferase) domain 1"/>
    <property type="match status" value="1"/>
</dbReference>
<reference evidence="14 15" key="1">
    <citation type="submission" date="2024-03" db="EMBL/GenBank/DDBJ databases">
        <title>A high-quality draft genome sequence of Diaporthe vaccinii, a causative agent of upright dieback and viscid rot disease in cranberry plants.</title>
        <authorList>
            <person name="Sarrasin M."/>
            <person name="Lang B.F."/>
            <person name="Burger G."/>
        </authorList>
    </citation>
    <scope>NUCLEOTIDE SEQUENCE [LARGE SCALE GENOMIC DNA]</scope>
    <source>
        <strain evidence="14 15">IS7</strain>
    </source>
</reference>
<evidence type="ECO:0000313" key="15">
    <source>
        <dbReference type="Proteomes" id="UP001600888"/>
    </source>
</evidence>
<evidence type="ECO:0000256" key="2">
    <source>
        <dbReference type="ARBA" id="ARBA00012513"/>
    </source>
</evidence>
<dbReference type="PROSITE" id="PS50011">
    <property type="entry name" value="PROTEIN_KINASE_DOM"/>
    <property type="match status" value="1"/>
</dbReference>
<evidence type="ECO:0000256" key="3">
    <source>
        <dbReference type="ARBA" id="ARBA00022527"/>
    </source>
</evidence>
<evidence type="ECO:0000256" key="6">
    <source>
        <dbReference type="ARBA" id="ARBA00022777"/>
    </source>
</evidence>
<evidence type="ECO:0000256" key="9">
    <source>
        <dbReference type="ARBA" id="ARBA00030237"/>
    </source>
</evidence>
<comment type="catalytic activity">
    <reaction evidence="10">
        <text>L-threonyl-[protein] + ATP = O-phospho-L-threonyl-[protein] + ADP + H(+)</text>
        <dbReference type="Rhea" id="RHEA:46608"/>
        <dbReference type="Rhea" id="RHEA-COMP:11060"/>
        <dbReference type="Rhea" id="RHEA-COMP:11605"/>
        <dbReference type="ChEBI" id="CHEBI:15378"/>
        <dbReference type="ChEBI" id="CHEBI:30013"/>
        <dbReference type="ChEBI" id="CHEBI:30616"/>
        <dbReference type="ChEBI" id="CHEBI:61977"/>
        <dbReference type="ChEBI" id="CHEBI:456216"/>
        <dbReference type="EC" id="2.7.11.1"/>
    </reaction>
</comment>
<comment type="catalytic activity">
    <reaction evidence="11">
        <text>L-seryl-[protein] + ATP = O-phospho-L-seryl-[protein] + ADP + H(+)</text>
        <dbReference type="Rhea" id="RHEA:17989"/>
        <dbReference type="Rhea" id="RHEA-COMP:9863"/>
        <dbReference type="Rhea" id="RHEA-COMP:11604"/>
        <dbReference type="ChEBI" id="CHEBI:15378"/>
        <dbReference type="ChEBI" id="CHEBI:29999"/>
        <dbReference type="ChEBI" id="CHEBI:30616"/>
        <dbReference type="ChEBI" id="CHEBI:83421"/>
        <dbReference type="ChEBI" id="CHEBI:456216"/>
        <dbReference type="EC" id="2.7.11.1"/>
    </reaction>
</comment>
<dbReference type="SMART" id="SM00220">
    <property type="entry name" value="S_TKc"/>
    <property type="match status" value="1"/>
</dbReference>
<keyword evidence="4" id="KW-0808">Transferase</keyword>
<feature type="domain" description="Protein kinase" evidence="13">
    <location>
        <begin position="223"/>
        <end position="501"/>
    </location>
</feature>
<evidence type="ECO:0000256" key="4">
    <source>
        <dbReference type="ARBA" id="ARBA00022679"/>
    </source>
</evidence>
<dbReference type="Proteomes" id="UP001600888">
    <property type="component" value="Unassembled WGS sequence"/>
</dbReference>
<evidence type="ECO:0000256" key="8">
    <source>
        <dbReference type="ARBA" id="ARBA00022927"/>
    </source>
</evidence>
<feature type="region of interest" description="Disordered" evidence="12">
    <location>
        <begin position="514"/>
        <end position="564"/>
    </location>
</feature>
<dbReference type="EMBL" id="JBAWTH010000058">
    <property type="protein sequence ID" value="KAL2281241.1"/>
    <property type="molecule type" value="Genomic_DNA"/>
</dbReference>
<dbReference type="InterPro" id="IPR045269">
    <property type="entry name" value="Atg1-like"/>
</dbReference>
<feature type="region of interest" description="Disordered" evidence="12">
    <location>
        <begin position="764"/>
        <end position="795"/>
    </location>
</feature>
<evidence type="ECO:0000256" key="1">
    <source>
        <dbReference type="ARBA" id="ARBA00004623"/>
    </source>
</evidence>
<dbReference type="PANTHER" id="PTHR24348:SF22">
    <property type="entry name" value="NON-SPECIFIC SERINE_THREONINE PROTEIN KINASE"/>
    <property type="match status" value="1"/>
</dbReference>
<name>A0ABR4EFL8_9PEZI</name>
<evidence type="ECO:0000256" key="12">
    <source>
        <dbReference type="SAM" id="MobiDB-lite"/>
    </source>
</evidence>
<evidence type="ECO:0000313" key="14">
    <source>
        <dbReference type="EMBL" id="KAL2281241.1"/>
    </source>
</evidence>
<keyword evidence="15" id="KW-1185">Reference proteome</keyword>
<dbReference type="PANTHER" id="PTHR24348">
    <property type="entry name" value="SERINE/THREONINE-PROTEIN KINASE UNC-51-RELATED"/>
    <property type="match status" value="1"/>
</dbReference>